<dbReference type="PANTHER" id="PTHR30329">
    <property type="entry name" value="STATOR ELEMENT OF FLAGELLAR MOTOR COMPLEX"/>
    <property type="match status" value="1"/>
</dbReference>
<sequence>MNPAITNWASRAAAWIFTGAVAVSGINLAYAQSSEQSQLVISSLTEFNGSIINGSMIKGASQFESEYKKYLRYPAIAGPIIYQDQVTEDQEEGYTLTSEIQLLGELQRTVWDYTEADTALQISQKTLDQLKQKGFDILYQCSGKDCGDTAGWSLFLSPRIDGNDLNQHYLLARGPIDRGQDWFVAVYTNDIGGIPRSVVDVIKGRPVAETTQTADVASQAENVSVELTGQTSIPLVFFKFNSDQLTIASDQAIRQIAEYLVKNPQAQIQIVGHTDDTGEEAHNNQLSERRAQTVHQRLVNHYGVNPERLKLHAAGEFGPIAANNRTDRRKINRRVEIQQIQIMAKEAQPESDQKIITTQSE</sequence>
<dbReference type="GO" id="GO:0009279">
    <property type="term" value="C:cell outer membrane"/>
    <property type="evidence" value="ECO:0007669"/>
    <property type="project" value="UniProtKB-SubCell"/>
</dbReference>
<dbReference type="InterPro" id="IPR032608">
    <property type="entry name" value="DUF4892"/>
</dbReference>
<dbReference type="SUPFAM" id="SSF103088">
    <property type="entry name" value="OmpA-like"/>
    <property type="match status" value="1"/>
</dbReference>
<dbReference type="InterPro" id="IPR036737">
    <property type="entry name" value="OmpA-like_sf"/>
</dbReference>
<evidence type="ECO:0000256" key="1">
    <source>
        <dbReference type="ARBA" id="ARBA00004442"/>
    </source>
</evidence>
<dbReference type="CDD" id="cd07185">
    <property type="entry name" value="OmpA_C-like"/>
    <property type="match status" value="1"/>
</dbReference>
<dbReference type="Pfam" id="PF16234">
    <property type="entry name" value="DUF4892"/>
    <property type="match status" value="1"/>
</dbReference>
<dbReference type="Gene3D" id="3.30.1330.60">
    <property type="entry name" value="OmpA-like domain"/>
    <property type="match status" value="1"/>
</dbReference>
<feature type="domain" description="OmpA-like" evidence="5">
    <location>
        <begin position="225"/>
        <end position="343"/>
    </location>
</feature>
<dbReference type="OrthoDB" id="5741786at2"/>
<accession>A0A2V1GSC1</accession>
<dbReference type="PRINTS" id="PR01021">
    <property type="entry name" value="OMPADOMAIN"/>
</dbReference>
<comment type="subcellular location">
    <subcellularLocation>
        <location evidence="1">Cell outer membrane</location>
    </subcellularLocation>
</comment>
<dbReference type="InterPro" id="IPR006665">
    <property type="entry name" value="OmpA-like"/>
</dbReference>
<evidence type="ECO:0000256" key="2">
    <source>
        <dbReference type="ARBA" id="ARBA00023136"/>
    </source>
</evidence>
<keyword evidence="7" id="KW-1185">Reference proteome</keyword>
<evidence type="ECO:0000256" key="3">
    <source>
        <dbReference type="ARBA" id="ARBA00023237"/>
    </source>
</evidence>
<proteinExistence type="predicted"/>
<comment type="caution">
    <text evidence="6">The sequence shown here is derived from an EMBL/GenBank/DDBJ whole genome shotgun (WGS) entry which is preliminary data.</text>
</comment>
<name>A0A2V1GSC1_9GAMM</name>
<dbReference type="AlphaFoldDB" id="A0A2V1GSC1"/>
<keyword evidence="2 4" id="KW-0472">Membrane</keyword>
<evidence type="ECO:0000313" key="7">
    <source>
        <dbReference type="Proteomes" id="UP000244906"/>
    </source>
</evidence>
<reference evidence="6 7" key="1">
    <citation type="submission" date="2018-04" db="EMBL/GenBank/DDBJ databases">
        <title>Thalassorhabdus spongiae gen. nov., sp. nov., isolated from a marine sponge in South-West Iceland.</title>
        <authorList>
            <person name="Knobloch S."/>
            <person name="Daussin A."/>
            <person name="Johannsson R."/>
            <person name="Marteinsson V.T."/>
        </authorList>
    </citation>
    <scope>NUCLEOTIDE SEQUENCE [LARGE SCALE GENOMIC DNA]</scope>
    <source>
        <strain evidence="6 7">Hp12</strain>
    </source>
</reference>
<dbReference type="Proteomes" id="UP000244906">
    <property type="component" value="Unassembled WGS sequence"/>
</dbReference>
<dbReference type="InterPro" id="IPR006664">
    <property type="entry name" value="OMP_bac"/>
</dbReference>
<dbReference type="PANTHER" id="PTHR30329:SF21">
    <property type="entry name" value="LIPOPROTEIN YIAD-RELATED"/>
    <property type="match status" value="1"/>
</dbReference>
<dbReference type="RefSeq" id="WP_116687520.1">
    <property type="nucleotide sequence ID" value="NZ_CAWNYD010000005.1"/>
</dbReference>
<organism evidence="6 7">
    <name type="scientific">Pelagibaculum spongiae</name>
    <dbReference type="NCBI Taxonomy" id="2080658"/>
    <lineage>
        <taxon>Bacteria</taxon>
        <taxon>Pseudomonadati</taxon>
        <taxon>Pseudomonadota</taxon>
        <taxon>Gammaproteobacteria</taxon>
        <taxon>Oceanospirillales</taxon>
        <taxon>Pelagibaculum</taxon>
    </lineage>
</organism>
<dbReference type="EMBL" id="QDDL01000005">
    <property type="protein sequence ID" value="PVZ68192.1"/>
    <property type="molecule type" value="Genomic_DNA"/>
</dbReference>
<protein>
    <recommendedName>
        <fullName evidence="5">OmpA-like domain-containing protein</fullName>
    </recommendedName>
</protein>
<gene>
    <name evidence="6" type="ORF">DC094_12900</name>
</gene>
<dbReference type="PROSITE" id="PS51123">
    <property type="entry name" value="OMPA_2"/>
    <property type="match status" value="1"/>
</dbReference>
<evidence type="ECO:0000259" key="5">
    <source>
        <dbReference type="PROSITE" id="PS51123"/>
    </source>
</evidence>
<keyword evidence="3" id="KW-0998">Cell outer membrane</keyword>
<evidence type="ECO:0000313" key="6">
    <source>
        <dbReference type="EMBL" id="PVZ68192.1"/>
    </source>
</evidence>
<dbReference type="InterPro" id="IPR050330">
    <property type="entry name" value="Bact_OuterMem_StrucFunc"/>
</dbReference>
<evidence type="ECO:0000256" key="4">
    <source>
        <dbReference type="PROSITE-ProRule" id="PRU00473"/>
    </source>
</evidence>
<dbReference type="Pfam" id="PF00691">
    <property type="entry name" value="OmpA"/>
    <property type="match status" value="1"/>
</dbReference>